<sequence>MLDYLKLEDNKTLTENGAATYKTTGSDMLDLFATIGALRNSREDEIVIRFIRAYSENSELAMKLLFFTRDIRGGLGERRVFRIIFRWLAENDPDVVIKNISFIEEFGRYDDFLVLLHTKCEHAAINFLKAQLEEDVQHCMEDKPVSLLAKWLPSVNTSNVNTVKNAKKLAREFGMTQEQYRKTIVTLRRKIDLIENHLREKDYVFDYAKVPSRAQFKYRNAFLRNDKMRYLEFIEAVNQDAVTMHTDHVMPYEFVETYLQRENIMTNDEKEVLNTAWKALPDFGSEENAIAVVDTSGSMYWGGKPTPASVALSLGIYFAERNSGAFHNYFIEFSEQPQLIELKGETFAEKLQYVMTFNKVADTNLEAVFDLILKTAIKYHVQQKDLPSKLVIISDMEFNTCMLHADKTNFENAKHKYERYGYKLPEIVFWNVASRNRQQPVTMNEHGAILVSGCSVHLFEMVAGRNLSPYQFMLDVLQSSRYAKISA</sequence>
<dbReference type="EMBL" id="SLZV01000013">
    <property type="protein sequence ID" value="TCS67881.1"/>
    <property type="molecule type" value="Genomic_DNA"/>
</dbReference>
<reference evidence="4 5" key="2">
    <citation type="submission" date="2019-03" db="EMBL/GenBank/DDBJ databases">
        <title>Genomic Encyclopedia of Type Strains, Phase IV (KMG-IV): sequencing the most valuable type-strain genomes for metagenomic binning, comparative biology and taxonomic classification.</title>
        <authorList>
            <person name="Goeker M."/>
        </authorList>
    </citation>
    <scope>NUCLEOTIDE SEQUENCE [LARGE SCALE GENOMIC DNA]</scope>
    <source>
        <strain evidence="4 5">DSM 103426</strain>
    </source>
</reference>
<proteinExistence type="predicted"/>
<dbReference type="InterPro" id="IPR056690">
    <property type="entry name" value="DUF7788"/>
</dbReference>
<dbReference type="Gene3D" id="3.40.50.410">
    <property type="entry name" value="von Willebrand factor, type A domain"/>
    <property type="match status" value="1"/>
</dbReference>
<gene>
    <name evidence="4" type="ORF">EDD74_11318</name>
    <name evidence="3" type="ORF">FAEUMB_24030</name>
</gene>
<evidence type="ECO:0000313" key="5">
    <source>
        <dbReference type="Proteomes" id="UP000294613"/>
    </source>
</evidence>
<evidence type="ECO:0000259" key="1">
    <source>
        <dbReference type="Pfam" id="PF11443"/>
    </source>
</evidence>
<dbReference type="EMBL" id="BHEO01000008">
    <property type="protein sequence ID" value="GBU05862.1"/>
    <property type="molecule type" value="Genomic_DNA"/>
</dbReference>
<dbReference type="AlphaFoldDB" id="A0A4R3JRI7"/>
<evidence type="ECO:0000313" key="3">
    <source>
        <dbReference type="EMBL" id="GBU05862.1"/>
    </source>
</evidence>
<accession>A0A4R3JRI7</accession>
<dbReference type="PANTHER" id="PTHR31373">
    <property type="entry name" value="OS06G0652100 PROTEIN"/>
    <property type="match status" value="1"/>
</dbReference>
<comment type="caution">
    <text evidence="4">The sequence shown here is derived from an EMBL/GenBank/DDBJ whole genome shotgun (WGS) entry which is preliminary data.</text>
</comment>
<dbReference type="Proteomes" id="UP000702954">
    <property type="component" value="Unassembled WGS sequence"/>
</dbReference>
<evidence type="ECO:0000313" key="4">
    <source>
        <dbReference type="EMBL" id="TCS67881.1"/>
    </source>
</evidence>
<dbReference type="Pfam" id="PF25043">
    <property type="entry name" value="DUF7788"/>
    <property type="match status" value="1"/>
</dbReference>
<dbReference type="RefSeq" id="WP_174704854.1">
    <property type="nucleotide sequence ID" value="NZ_BHEO01000008.1"/>
</dbReference>
<dbReference type="Pfam" id="PF11443">
    <property type="entry name" value="DUF2828"/>
    <property type="match status" value="2"/>
</dbReference>
<evidence type="ECO:0000313" key="6">
    <source>
        <dbReference type="Proteomes" id="UP000702954"/>
    </source>
</evidence>
<feature type="domain" description="DUF7788" evidence="2">
    <location>
        <begin position="288"/>
        <end position="461"/>
    </location>
</feature>
<organism evidence="4 5">
    <name type="scientific">Faecalimonas umbilicata</name>
    <dbReference type="NCBI Taxonomy" id="1912855"/>
    <lineage>
        <taxon>Bacteria</taxon>
        <taxon>Bacillati</taxon>
        <taxon>Bacillota</taxon>
        <taxon>Clostridia</taxon>
        <taxon>Lachnospirales</taxon>
        <taxon>Lachnospiraceae</taxon>
        <taxon>Faecalimonas</taxon>
    </lineage>
</organism>
<feature type="domain" description="DUF2828" evidence="1">
    <location>
        <begin position="164"/>
        <end position="280"/>
    </location>
</feature>
<evidence type="ECO:0000259" key="2">
    <source>
        <dbReference type="Pfam" id="PF25043"/>
    </source>
</evidence>
<dbReference type="Proteomes" id="UP000294613">
    <property type="component" value="Unassembled WGS sequence"/>
</dbReference>
<dbReference type="InterPro" id="IPR058580">
    <property type="entry name" value="DUF2828"/>
</dbReference>
<dbReference type="InterPro" id="IPR036465">
    <property type="entry name" value="vWFA_dom_sf"/>
</dbReference>
<feature type="domain" description="DUF2828" evidence="1">
    <location>
        <begin position="14"/>
        <end position="117"/>
    </location>
</feature>
<dbReference type="InterPro" id="IPR011205">
    <property type="entry name" value="UCP015417_vWA"/>
</dbReference>
<keyword evidence="6" id="KW-1185">Reference proteome</keyword>
<name>A0A4R3JRI7_9FIRM</name>
<protein>
    <submittedName>
        <fullName evidence="4">Uncharacterized protein DUF2828</fullName>
    </submittedName>
</protein>
<dbReference type="PANTHER" id="PTHR31373:SF27">
    <property type="entry name" value="TROVE DOMAIN-CONTAINING PROTEIN"/>
    <property type="match status" value="1"/>
</dbReference>
<reference evidence="3 6" key="1">
    <citation type="journal article" date="2018" name="Int. J. Syst. Evol. Microbiol.">
        <title>Draft Genome Sequence of Faecalimonas umbilicata JCM 30896T, an Acetate-Producing Bacterium Isolated from Human Feces.</title>
        <authorList>
            <person name="Sakamoto M."/>
            <person name="Ikeyama N."/>
            <person name="Yuki M."/>
            <person name="Ohkuma M."/>
        </authorList>
    </citation>
    <scope>NUCLEOTIDE SEQUENCE [LARGE SCALE GENOMIC DNA]</scope>
    <source>
        <strain evidence="3 6">EGH7</strain>
    </source>
</reference>
<dbReference type="PIRSF" id="PIRSF015417">
    <property type="entry name" value="T31B5_30_vWA"/>
    <property type="match status" value="1"/>
</dbReference>
<dbReference type="SUPFAM" id="SSF53300">
    <property type="entry name" value="vWA-like"/>
    <property type="match status" value="1"/>
</dbReference>